<name>A0A975B134_9BACT</name>
<dbReference type="Proteomes" id="UP000671852">
    <property type="component" value="Chromosome"/>
</dbReference>
<gene>
    <name evidence="1" type="ORF">GJV85_08795</name>
</gene>
<evidence type="ECO:0000313" key="1">
    <source>
        <dbReference type="EMBL" id="QSZ42205.1"/>
    </source>
</evidence>
<accession>A0A975B134</accession>
<reference evidence="1" key="2">
    <citation type="submission" date="2021-04" db="EMBL/GenBank/DDBJ databases">
        <title>Isolation and characterization of a novel species of the genus Sulfurimonas.</title>
        <authorList>
            <person name="Fukui M."/>
        </authorList>
    </citation>
    <scope>NUCLEOTIDE SEQUENCE</scope>
    <source>
        <strain evidence="1">H1576</strain>
    </source>
</reference>
<reference evidence="1" key="1">
    <citation type="submission" date="2019-11" db="EMBL/GenBank/DDBJ databases">
        <authorList>
            <person name="Kojima H."/>
        </authorList>
    </citation>
    <scope>NUCLEOTIDE SEQUENCE</scope>
    <source>
        <strain evidence="1">H1576</strain>
    </source>
</reference>
<dbReference type="KEGG" id="saqt:GJV85_08795"/>
<dbReference type="RefSeq" id="WP_207561022.1">
    <property type="nucleotide sequence ID" value="NZ_CP046072.1"/>
</dbReference>
<evidence type="ECO:0000313" key="2">
    <source>
        <dbReference type="Proteomes" id="UP000671852"/>
    </source>
</evidence>
<dbReference type="AlphaFoldDB" id="A0A975B134"/>
<sequence>MKAQQELKMILEDLSPDNIGETTANNLNELFSVFNDAYILRSKNGKYELKEIEEIYEKCFVILKREYSRKFISCMATTMMFQEKEE</sequence>
<protein>
    <submittedName>
        <fullName evidence="1">Uncharacterized protein</fullName>
    </submittedName>
</protein>
<proteinExistence type="predicted"/>
<organism evidence="1 2">
    <name type="scientific">Sulfurimonas aquatica</name>
    <dbReference type="NCBI Taxonomy" id="2672570"/>
    <lineage>
        <taxon>Bacteria</taxon>
        <taxon>Pseudomonadati</taxon>
        <taxon>Campylobacterota</taxon>
        <taxon>Epsilonproteobacteria</taxon>
        <taxon>Campylobacterales</taxon>
        <taxon>Sulfurimonadaceae</taxon>
        <taxon>Sulfurimonas</taxon>
    </lineage>
</organism>
<dbReference type="EMBL" id="CP046072">
    <property type="protein sequence ID" value="QSZ42205.1"/>
    <property type="molecule type" value="Genomic_DNA"/>
</dbReference>
<keyword evidence="2" id="KW-1185">Reference proteome</keyword>